<dbReference type="InterPro" id="IPR043519">
    <property type="entry name" value="NT_sf"/>
</dbReference>
<reference evidence="3 4" key="1">
    <citation type="submission" date="2020-09" db="EMBL/GenBank/DDBJ databases">
        <title>Characterization of Treponema spp. from bovine digital dermatitis in Korea.</title>
        <authorList>
            <person name="Espiritu H.M."/>
            <person name="Cho Y.I."/>
            <person name="Mamuad L."/>
        </authorList>
    </citation>
    <scope>NUCLEOTIDE SEQUENCE [LARGE SCALE GENOMIC DNA]</scope>
    <source>
        <strain evidence="3 4">KS1</strain>
    </source>
</reference>
<dbReference type="NCBIfam" id="TIGR00090">
    <property type="entry name" value="rsfS_iojap_ybeB"/>
    <property type="match status" value="1"/>
</dbReference>
<dbReference type="EMBL" id="CP061839">
    <property type="protein sequence ID" value="QOW62062.1"/>
    <property type="molecule type" value="Genomic_DNA"/>
</dbReference>
<organism evidence="3 4">
    <name type="scientific">Treponema pedis</name>
    <dbReference type="NCBI Taxonomy" id="409322"/>
    <lineage>
        <taxon>Bacteria</taxon>
        <taxon>Pseudomonadati</taxon>
        <taxon>Spirochaetota</taxon>
        <taxon>Spirochaetia</taxon>
        <taxon>Spirochaetales</taxon>
        <taxon>Treponemataceae</taxon>
        <taxon>Treponema</taxon>
    </lineage>
</organism>
<evidence type="ECO:0000256" key="1">
    <source>
        <dbReference type="ARBA" id="ARBA00010574"/>
    </source>
</evidence>
<dbReference type="PANTHER" id="PTHR21043">
    <property type="entry name" value="IOJAP SUPERFAMILY ORTHOLOG"/>
    <property type="match status" value="1"/>
</dbReference>
<keyword evidence="2" id="KW-0810">Translation regulation</keyword>
<keyword evidence="2" id="KW-0963">Cytoplasm</keyword>
<dbReference type="GO" id="GO:0043023">
    <property type="term" value="F:ribosomal large subunit binding"/>
    <property type="evidence" value="ECO:0007669"/>
    <property type="project" value="TreeGrafter"/>
</dbReference>
<keyword evidence="2" id="KW-0678">Repressor</keyword>
<dbReference type="GO" id="GO:0090071">
    <property type="term" value="P:negative regulation of ribosome biogenesis"/>
    <property type="evidence" value="ECO:0007669"/>
    <property type="project" value="UniProtKB-UniRule"/>
</dbReference>
<dbReference type="AlphaFoldDB" id="A0A7S7AXK2"/>
<sequence>MIENFDFYKPALELGKLLKDFKAEETVVLDLRDKNIWTDFFIICTVTSAAHAGGLEKRIYEAVPQYGLEEYHTKRKSPDGDEWKLIDLGGIVIHLMSKTARSFYTLEKIWYDSKNILEE</sequence>
<dbReference type="Pfam" id="PF02410">
    <property type="entry name" value="RsfS"/>
    <property type="match status" value="1"/>
</dbReference>
<dbReference type="Gene3D" id="3.30.460.10">
    <property type="entry name" value="Beta Polymerase, domain 2"/>
    <property type="match status" value="1"/>
</dbReference>
<proteinExistence type="inferred from homology"/>
<comment type="subcellular location">
    <subcellularLocation>
        <location evidence="2">Cytoplasm</location>
    </subcellularLocation>
</comment>
<dbReference type="GO" id="GO:0005737">
    <property type="term" value="C:cytoplasm"/>
    <property type="evidence" value="ECO:0007669"/>
    <property type="project" value="UniProtKB-SubCell"/>
</dbReference>
<dbReference type="GO" id="GO:0017148">
    <property type="term" value="P:negative regulation of translation"/>
    <property type="evidence" value="ECO:0007669"/>
    <property type="project" value="UniProtKB-UniRule"/>
</dbReference>
<evidence type="ECO:0000313" key="3">
    <source>
        <dbReference type="EMBL" id="QOW62062.1"/>
    </source>
</evidence>
<dbReference type="Proteomes" id="UP000593915">
    <property type="component" value="Chromosome"/>
</dbReference>
<dbReference type="InterPro" id="IPR004394">
    <property type="entry name" value="Iojap/RsfS/C7orf30"/>
</dbReference>
<dbReference type="SUPFAM" id="SSF81301">
    <property type="entry name" value="Nucleotidyltransferase"/>
    <property type="match status" value="1"/>
</dbReference>
<name>A0A7S7AXK2_9SPIR</name>
<dbReference type="HAMAP" id="MF_01477">
    <property type="entry name" value="Iojap_RsfS"/>
    <property type="match status" value="1"/>
</dbReference>
<comment type="subunit">
    <text evidence="2">Interacts with ribosomal protein uL14 (rplN).</text>
</comment>
<protein>
    <recommendedName>
        <fullName evidence="2">Ribosomal silencing factor RsfS</fullName>
    </recommendedName>
</protein>
<dbReference type="GeneID" id="301090323"/>
<evidence type="ECO:0000256" key="2">
    <source>
        <dbReference type="HAMAP-Rule" id="MF_01477"/>
    </source>
</evidence>
<dbReference type="RefSeq" id="WP_020965598.1">
    <property type="nucleotide sequence ID" value="NZ_CP061839.1"/>
</dbReference>
<dbReference type="GO" id="GO:0042256">
    <property type="term" value="P:cytosolic ribosome assembly"/>
    <property type="evidence" value="ECO:0007669"/>
    <property type="project" value="UniProtKB-UniRule"/>
</dbReference>
<evidence type="ECO:0000313" key="4">
    <source>
        <dbReference type="Proteomes" id="UP000593915"/>
    </source>
</evidence>
<accession>A0A7S7AXK2</accession>
<gene>
    <name evidence="2 3" type="primary">rsfS</name>
    <name evidence="3" type="ORF">IFE08_06960</name>
</gene>
<comment type="function">
    <text evidence="2">Functions as a ribosomal silencing factor. Interacts with ribosomal protein uL14 (rplN), blocking formation of intersubunit bridge B8. Prevents association of the 30S and 50S ribosomal subunits and the formation of functional ribosomes, thus repressing translation.</text>
</comment>
<dbReference type="PANTHER" id="PTHR21043:SF0">
    <property type="entry name" value="MITOCHONDRIAL ASSEMBLY OF RIBOSOMAL LARGE SUBUNIT PROTEIN 1"/>
    <property type="match status" value="1"/>
</dbReference>
<comment type="similarity">
    <text evidence="1 2">Belongs to the Iojap/RsfS family.</text>
</comment>